<dbReference type="InterPro" id="IPR041664">
    <property type="entry name" value="AAA_16"/>
</dbReference>
<evidence type="ECO:0000259" key="1">
    <source>
        <dbReference type="SMART" id="SM00382"/>
    </source>
</evidence>
<accession>A0A975FNX9</accession>
<dbReference type="AlphaFoldDB" id="A0A975FNX9"/>
<dbReference type="SUPFAM" id="SSF52540">
    <property type="entry name" value="P-loop containing nucleoside triphosphate hydrolases"/>
    <property type="match status" value="1"/>
</dbReference>
<keyword evidence="3" id="KW-1185">Reference proteome</keyword>
<evidence type="ECO:0000313" key="3">
    <source>
        <dbReference type="Proteomes" id="UP000671914"/>
    </source>
</evidence>
<sequence>MALPTPNPFRPGAGRVPPELAGRDALVSEVQTSLDEVVHEGEGGRPVIISGLRGVGKTVLLNEFVRTAQDSKRWIAIKLEAVAGNSLQLPLARAIHQELRSLMTTGEVAREKLMRALAAFKSFQVKVDPSGTYAFGFDVEPVPGIADTGDFQQDVFDLLDQLGRTARDLGMGVLLAIDELQSAPKSDLNALNVALHNLGQDPRPVPVSFIGTGLPSLPSVLSDATSYAERLYDYRTIGLLEDAEARDALAHPVERRGIVWEPAALDEALQSVGGYPYFTQACGKHVWDVSTGTTITRPDTLIGIQKARDEVDRGLYMSRWDRATQAQRAMMKAMAEDDDRPSAIQDLVIRLGKSRTSDLSVSRKELIKSGHIYAVDRGFVAFTVPGMADFIRRRIGDLESRIGD</sequence>
<gene>
    <name evidence="2" type="ORF">G127AT_05180</name>
</gene>
<keyword evidence="2" id="KW-0547">Nucleotide-binding</keyword>
<dbReference type="KEGG" id="aarc:G127AT_05180"/>
<dbReference type="Pfam" id="PF13191">
    <property type="entry name" value="AAA_16"/>
    <property type="match status" value="1"/>
</dbReference>
<protein>
    <submittedName>
        <fullName evidence="2">ATP-binding protein</fullName>
    </submittedName>
</protein>
<dbReference type="InterPro" id="IPR027417">
    <property type="entry name" value="P-loop_NTPase"/>
</dbReference>
<dbReference type="EMBL" id="CP071696">
    <property type="protein sequence ID" value="QTX05604.1"/>
    <property type="molecule type" value="Genomic_DNA"/>
</dbReference>
<proteinExistence type="predicted"/>
<dbReference type="InterPro" id="IPR003593">
    <property type="entry name" value="AAA+_ATPase"/>
</dbReference>
<evidence type="ECO:0000313" key="2">
    <source>
        <dbReference type="EMBL" id="QTX05604.1"/>
    </source>
</evidence>
<organism evidence="2 3">
    <name type="scientific">Agromyces archimandritae</name>
    <dbReference type="NCBI Taxonomy" id="2781962"/>
    <lineage>
        <taxon>Bacteria</taxon>
        <taxon>Bacillati</taxon>
        <taxon>Actinomycetota</taxon>
        <taxon>Actinomycetes</taxon>
        <taxon>Micrococcales</taxon>
        <taxon>Microbacteriaceae</taxon>
        <taxon>Agromyces</taxon>
    </lineage>
</organism>
<dbReference type="PANTHER" id="PTHR34301">
    <property type="entry name" value="DNA-BINDING PROTEIN-RELATED"/>
    <property type="match status" value="1"/>
</dbReference>
<dbReference type="PANTHER" id="PTHR34301:SF8">
    <property type="entry name" value="ATPASE DOMAIN-CONTAINING PROTEIN"/>
    <property type="match status" value="1"/>
</dbReference>
<dbReference type="Proteomes" id="UP000671914">
    <property type="component" value="Chromosome"/>
</dbReference>
<feature type="domain" description="AAA+ ATPase" evidence="1">
    <location>
        <begin position="43"/>
        <end position="235"/>
    </location>
</feature>
<name>A0A975FNX9_9MICO</name>
<keyword evidence="2" id="KW-0067">ATP-binding</keyword>
<dbReference type="SMART" id="SM00382">
    <property type="entry name" value="AAA"/>
    <property type="match status" value="1"/>
</dbReference>
<dbReference type="Gene3D" id="3.40.50.300">
    <property type="entry name" value="P-loop containing nucleotide triphosphate hydrolases"/>
    <property type="match status" value="1"/>
</dbReference>
<dbReference type="RefSeq" id="WP_210900744.1">
    <property type="nucleotide sequence ID" value="NZ_CP071696.1"/>
</dbReference>
<dbReference type="GO" id="GO:0005524">
    <property type="term" value="F:ATP binding"/>
    <property type="evidence" value="ECO:0007669"/>
    <property type="project" value="UniProtKB-KW"/>
</dbReference>
<reference evidence="2" key="1">
    <citation type="submission" date="2021-03" db="EMBL/GenBank/DDBJ databases">
        <title>Agromyces archimandritus sp. nov., isolated from the cockroach Archimandrita tessellata.</title>
        <authorList>
            <person name="Guzman J."/>
            <person name="Ortuzar M."/>
            <person name="Poehlein A."/>
            <person name="Daniel R."/>
            <person name="Trujillo M."/>
            <person name="Vilcinskas A."/>
        </authorList>
    </citation>
    <scope>NUCLEOTIDE SEQUENCE</scope>
    <source>
        <strain evidence="2">G127AT</strain>
    </source>
</reference>